<dbReference type="Pfam" id="PF13561">
    <property type="entry name" value="adh_short_C2"/>
    <property type="match status" value="1"/>
</dbReference>
<dbReference type="Proteomes" id="UP000321225">
    <property type="component" value="Unassembled WGS sequence"/>
</dbReference>
<dbReference type="GO" id="GO:0016491">
    <property type="term" value="F:oxidoreductase activity"/>
    <property type="evidence" value="ECO:0007669"/>
    <property type="project" value="UniProtKB-KW"/>
</dbReference>
<dbReference type="InterPro" id="IPR002347">
    <property type="entry name" value="SDR_fam"/>
</dbReference>
<dbReference type="SUPFAM" id="SSF51735">
    <property type="entry name" value="NAD(P)-binding Rossmann-fold domains"/>
    <property type="match status" value="1"/>
</dbReference>
<dbReference type="PANTHER" id="PTHR43477">
    <property type="entry name" value="DIHYDROANTICAPSIN 7-DEHYDROGENASE"/>
    <property type="match status" value="1"/>
</dbReference>
<dbReference type="NCBIfam" id="NF005754">
    <property type="entry name" value="PRK07578.1"/>
    <property type="match status" value="1"/>
</dbReference>
<protein>
    <submittedName>
        <fullName evidence="3">Short chain dehydrogenase</fullName>
    </submittedName>
</protein>
<name>A0A511AGP5_9MICO</name>
<dbReference type="Gene3D" id="3.40.50.720">
    <property type="entry name" value="NAD(P)-binding Rossmann-like Domain"/>
    <property type="match status" value="1"/>
</dbReference>
<dbReference type="PANTHER" id="PTHR43477:SF1">
    <property type="entry name" value="DIHYDROANTICAPSIN 7-DEHYDROGENASE"/>
    <property type="match status" value="1"/>
</dbReference>
<dbReference type="EMBL" id="BJUW01000006">
    <property type="protein sequence ID" value="GEK86513.1"/>
    <property type="molecule type" value="Genomic_DNA"/>
</dbReference>
<sequence>MHPRRPPFRDSGLARGPAHRIDGMRILVIGATGRIGSVVTSDFESRGHEVLRASRSSQWSVDITDPASVRDLFDRVGEVDAVVAAAGSVPFAHLTELRRDDYLQAFMSKALPQIDIVRCALDHVRDGGSITLTTGVLAREPIATGAAAAVANGAVESFVITAAAEAPRGIRINAVSPNVLESSSGQHALFAGQRPVPDAEIARAYTLAVEGLVRGRILTL</sequence>
<dbReference type="AlphaFoldDB" id="A0A511AGP5"/>
<gene>
    <name evidence="3" type="ORF">MAE01_16890</name>
</gene>
<keyword evidence="4" id="KW-1185">Reference proteome</keyword>
<proteinExistence type="inferred from homology"/>
<evidence type="ECO:0000256" key="1">
    <source>
        <dbReference type="ARBA" id="ARBA00006484"/>
    </source>
</evidence>
<accession>A0A511AGP5</accession>
<comment type="similarity">
    <text evidence="1">Belongs to the short-chain dehydrogenases/reductases (SDR) family.</text>
</comment>
<organism evidence="3 4">
    <name type="scientific">Microbacterium aerolatum</name>
    <dbReference type="NCBI Taxonomy" id="153731"/>
    <lineage>
        <taxon>Bacteria</taxon>
        <taxon>Bacillati</taxon>
        <taxon>Actinomycetota</taxon>
        <taxon>Actinomycetes</taxon>
        <taxon>Micrococcales</taxon>
        <taxon>Microbacteriaceae</taxon>
        <taxon>Microbacterium</taxon>
    </lineage>
</organism>
<evidence type="ECO:0000313" key="4">
    <source>
        <dbReference type="Proteomes" id="UP000321225"/>
    </source>
</evidence>
<evidence type="ECO:0000313" key="3">
    <source>
        <dbReference type="EMBL" id="GEK86513.1"/>
    </source>
</evidence>
<dbReference type="CDD" id="cd11731">
    <property type="entry name" value="Lin1944_like_SDR_c"/>
    <property type="match status" value="1"/>
</dbReference>
<dbReference type="InterPro" id="IPR036291">
    <property type="entry name" value="NAD(P)-bd_dom_sf"/>
</dbReference>
<keyword evidence="2" id="KW-0560">Oxidoreductase</keyword>
<reference evidence="3 4" key="1">
    <citation type="submission" date="2019-07" db="EMBL/GenBank/DDBJ databases">
        <title>Whole genome shotgun sequence of Microbacterium aerolatum NBRC 103071.</title>
        <authorList>
            <person name="Hosoyama A."/>
            <person name="Uohara A."/>
            <person name="Ohji S."/>
            <person name="Ichikawa N."/>
        </authorList>
    </citation>
    <scope>NUCLEOTIDE SEQUENCE [LARGE SCALE GENOMIC DNA]</scope>
    <source>
        <strain evidence="3 4">NBRC 103071</strain>
    </source>
</reference>
<comment type="caution">
    <text evidence="3">The sequence shown here is derived from an EMBL/GenBank/DDBJ whole genome shotgun (WGS) entry which is preliminary data.</text>
</comment>
<dbReference type="InterPro" id="IPR051122">
    <property type="entry name" value="SDR_DHRS6-like"/>
</dbReference>
<dbReference type="PRINTS" id="PR00081">
    <property type="entry name" value="GDHRDH"/>
</dbReference>
<evidence type="ECO:0000256" key="2">
    <source>
        <dbReference type="ARBA" id="ARBA00023002"/>
    </source>
</evidence>